<evidence type="ECO:0008006" key="3">
    <source>
        <dbReference type="Google" id="ProtNLM"/>
    </source>
</evidence>
<dbReference type="PANTHER" id="PTHR42879">
    <property type="entry name" value="3-OXOACYL-(ACYL-CARRIER-PROTEIN) REDUCTASE"/>
    <property type="match status" value="1"/>
</dbReference>
<dbReference type="AlphaFoldDB" id="X1CNE3"/>
<dbReference type="InterPro" id="IPR002347">
    <property type="entry name" value="SDR_fam"/>
</dbReference>
<evidence type="ECO:0000313" key="2">
    <source>
        <dbReference type="EMBL" id="GAG97668.1"/>
    </source>
</evidence>
<feature type="non-terminal residue" evidence="2">
    <location>
        <position position="1"/>
    </location>
</feature>
<gene>
    <name evidence="2" type="ORF">S01H4_43286</name>
</gene>
<dbReference type="InterPro" id="IPR036291">
    <property type="entry name" value="NAD(P)-bd_dom_sf"/>
</dbReference>
<dbReference type="SUPFAM" id="SSF51735">
    <property type="entry name" value="NAD(P)-binding Rossmann-fold domains"/>
    <property type="match status" value="1"/>
</dbReference>
<name>X1CNE3_9ZZZZ</name>
<reference evidence="2" key="1">
    <citation type="journal article" date="2014" name="Front. Microbiol.">
        <title>High frequency of phylogenetically diverse reductive dehalogenase-homologous genes in deep subseafloor sedimentary metagenomes.</title>
        <authorList>
            <person name="Kawai M."/>
            <person name="Futagami T."/>
            <person name="Toyoda A."/>
            <person name="Takaki Y."/>
            <person name="Nishi S."/>
            <person name="Hori S."/>
            <person name="Arai W."/>
            <person name="Tsubouchi T."/>
            <person name="Morono Y."/>
            <person name="Uchiyama I."/>
            <person name="Ito T."/>
            <person name="Fujiyama A."/>
            <person name="Inagaki F."/>
            <person name="Takami H."/>
        </authorList>
    </citation>
    <scope>NUCLEOTIDE SEQUENCE</scope>
    <source>
        <strain evidence="2">Expedition CK06-06</strain>
    </source>
</reference>
<protein>
    <recommendedName>
        <fullName evidence="3">SDR family oxidoreductase</fullName>
    </recommendedName>
</protein>
<comment type="caution">
    <text evidence="2">The sequence shown here is derived from an EMBL/GenBank/DDBJ whole genome shotgun (WGS) entry which is preliminary data.</text>
</comment>
<evidence type="ECO:0000256" key="1">
    <source>
        <dbReference type="ARBA" id="ARBA00006484"/>
    </source>
</evidence>
<dbReference type="PRINTS" id="PR00081">
    <property type="entry name" value="GDHRDH"/>
</dbReference>
<dbReference type="InterPro" id="IPR050259">
    <property type="entry name" value="SDR"/>
</dbReference>
<sequence>EETSEDVWIDVYNKNAMAAVRFTMLAIPFMRKQKWGRVVTITSIYGREGGGRPWFNMAKSAEISLMKTLAMNHDLVRDGITFNSVAPGGIMIADTGWERERENNPKEFKEIVDHQFPMGRLGTLEEVANLVVFICSEKASLLNGASIPIDGGESKSF</sequence>
<organism evidence="2">
    <name type="scientific">marine sediment metagenome</name>
    <dbReference type="NCBI Taxonomy" id="412755"/>
    <lineage>
        <taxon>unclassified sequences</taxon>
        <taxon>metagenomes</taxon>
        <taxon>ecological metagenomes</taxon>
    </lineage>
</organism>
<dbReference type="EMBL" id="BART01023861">
    <property type="protein sequence ID" value="GAG97668.1"/>
    <property type="molecule type" value="Genomic_DNA"/>
</dbReference>
<dbReference type="Gene3D" id="3.40.50.720">
    <property type="entry name" value="NAD(P)-binding Rossmann-like Domain"/>
    <property type="match status" value="1"/>
</dbReference>
<comment type="similarity">
    <text evidence="1">Belongs to the short-chain dehydrogenases/reductases (SDR) family.</text>
</comment>
<proteinExistence type="inferred from homology"/>
<dbReference type="Pfam" id="PF13561">
    <property type="entry name" value="adh_short_C2"/>
    <property type="match status" value="1"/>
</dbReference>
<accession>X1CNE3</accession>